<feature type="compositionally biased region" description="Low complexity" evidence="1">
    <location>
        <begin position="104"/>
        <end position="113"/>
    </location>
</feature>
<name>A0A9P9D2U6_9HYPO</name>
<evidence type="ECO:0000313" key="2">
    <source>
        <dbReference type="EMBL" id="KAH7111389.1"/>
    </source>
</evidence>
<reference evidence="2" key="1">
    <citation type="journal article" date="2021" name="Nat. Commun.">
        <title>Genetic determinants of endophytism in the Arabidopsis root mycobiome.</title>
        <authorList>
            <person name="Mesny F."/>
            <person name="Miyauchi S."/>
            <person name="Thiergart T."/>
            <person name="Pickel B."/>
            <person name="Atanasova L."/>
            <person name="Karlsson M."/>
            <person name="Huettel B."/>
            <person name="Barry K.W."/>
            <person name="Haridas S."/>
            <person name="Chen C."/>
            <person name="Bauer D."/>
            <person name="Andreopoulos W."/>
            <person name="Pangilinan J."/>
            <person name="LaButti K."/>
            <person name="Riley R."/>
            <person name="Lipzen A."/>
            <person name="Clum A."/>
            <person name="Drula E."/>
            <person name="Henrissat B."/>
            <person name="Kohler A."/>
            <person name="Grigoriev I.V."/>
            <person name="Martin F.M."/>
            <person name="Hacquard S."/>
        </authorList>
    </citation>
    <scope>NUCLEOTIDE SEQUENCE</scope>
    <source>
        <strain evidence="2">MPI-CAGE-AT-0147</strain>
    </source>
</reference>
<proteinExistence type="predicted"/>
<feature type="region of interest" description="Disordered" evidence="1">
    <location>
        <begin position="32"/>
        <end position="113"/>
    </location>
</feature>
<evidence type="ECO:0000256" key="1">
    <source>
        <dbReference type="SAM" id="MobiDB-lite"/>
    </source>
</evidence>
<dbReference type="EMBL" id="JAGMUV010000041">
    <property type="protein sequence ID" value="KAH7111389.1"/>
    <property type="molecule type" value="Genomic_DNA"/>
</dbReference>
<gene>
    <name evidence="2" type="ORF">EDB81DRAFT_768576</name>
</gene>
<dbReference type="AlphaFoldDB" id="A0A9P9D2U6"/>
<sequence length="113" mass="12504">MHYVAGTYLSAEERSAEIALTRRSLWKEKAVDAPVEPKAVEEKPVEAPVEIKPVEEAPAGTKAVGEKPAETKPVEEKPIEGLIEVKPAGSLQQRRRLQRRSVSRRPSTSVPLR</sequence>
<organism evidence="2 3">
    <name type="scientific">Dactylonectria macrodidyma</name>
    <dbReference type="NCBI Taxonomy" id="307937"/>
    <lineage>
        <taxon>Eukaryota</taxon>
        <taxon>Fungi</taxon>
        <taxon>Dikarya</taxon>
        <taxon>Ascomycota</taxon>
        <taxon>Pezizomycotina</taxon>
        <taxon>Sordariomycetes</taxon>
        <taxon>Hypocreomycetidae</taxon>
        <taxon>Hypocreales</taxon>
        <taxon>Nectriaceae</taxon>
        <taxon>Dactylonectria</taxon>
    </lineage>
</organism>
<feature type="compositionally biased region" description="Basic and acidic residues" evidence="1">
    <location>
        <begin position="64"/>
        <end position="79"/>
    </location>
</feature>
<keyword evidence="3" id="KW-1185">Reference proteome</keyword>
<accession>A0A9P9D2U6</accession>
<dbReference type="Proteomes" id="UP000738349">
    <property type="component" value="Unassembled WGS sequence"/>
</dbReference>
<feature type="compositionally biased region" description="Low complexity" evidence="1">
    <location>
        <begin position="46"/>
        <end position="59"/>
    </location>
</feature>
<evidence type="ECO:0000313" key="3">
    <source>
        <dbReference type="Proteomes" id="UP000738349"/>
    </source>
</evidence>
<comment type="caution">
    <text evidence="2">The sequence shown here is derived from an EMBL/GenBank/DDBJ whole genome shotgun (WGS) entry which is preliminary data.</text>
</comment>
<feature type="compositionally biased region" description="Basic residues" evidence="1">
    <location>
        <begin position="93"/>
        <end position="103"/>
    </location>
</feature>
<protein>
    <submittedName>
        <fullName evidence="2">Uncharacterized protein</fullName>
    </submittedName>
</protein>